<dbReference type="PANTHER" id="PTHR36505:SF1">
    <property type="entry name" value="BLR1072 PROTEIN"/>
    <property type="match status" value="1"/>
</dbReference>
<dbReference type="PANTHER" id="PTHR36505">
    <property type="entry name" value="BLR1072 PROTEIN"/>
    <property type="match status" value="1"/>
</dbReference>
<feature type="domain" description="PRC-barrel" evidence="2">
    <location>
        <begin position="99"/>
        <end position="138"/>
    </location>
</feature>
<feature type="chain" id="PRO_5045725442" evidence="1">
    <location>
        <begin position="21"/>
        <end position="336"/>
    </location>
</feature>
<accession>A0ABT5T892</accession>
<sequence>MNKLMLTTAIVAITATGAVAQTTGATGEGDATAMAGGDNQFVPAFLSSDFTGKNLYTLDTEHTRTLTEDRAAEDHSIWDRTRMRWESNDAFIPNRDAWENIGNIDDIVMTKDGEIRGILIDVGGFLGLGARTVMVDINELYFVADDTAPEDLSDFFVVAAMSQEQLEALPEWDEAQLSIGYEAQIYDDAAAGQDIGMLDDDGDMVQNDATMTGQTDMTGTDPALGEQSDMAGADPAAQDGYTAMGEQDLTADNLLGASVHGAEGDNIATVDDVVLADDGVVTHIIIDVGGFLGLGSHTVALEPNDIEIMWDDATGNVRVQVPMTQEQLETLPEYQG</sequence>
<dbReference type="Pfam" id="PF05239">
    <property type="entry name" value="PRC"/>
    <property type="match status" value="2"/>
</dbReference>
<dbReference type="InterPro" id="IPR011033">
    <property type="entry name" value="PRC_barrel-like_sf"/>
</dbReference>
<dbReference type="Gene3D" id="2.30.30.240">
    <property type="entry name" value="PRC-barrel domain"/>
    <property type="match status" value="2"/>
</dbReference>
<evidence type="ECO:0000313" key="4">
    <source>
        <dbReference type="Proteomes" id="UP001431784"/>
    </source>
</evidence>
<name>A0ABT5T892_9RHOB</name>
<gene>
    <name evidence="3" type="ORF">PUT78_09570</name>
</gene>
<keyword evidence="1" id="KW-0732">Signal</keyword>
<evidence type="ECO:0000313" key="3">
    <source>
        <dbReference type="EMBL" id="MDD7971352.1"/>
    </source>
</evidence>
<dbReference type="RefSeq" id="WP_274352037.1">
    <property type="nucleotide sequence ID" value="NZ_JAQZSM010000007.1"/>
</dbReference>
<feature type="signal peptide" evidence="1">
    <location>
        <begin position="1"/>
        <end position="20"/>
    </location>
</feature>
<dbReference type="Proteomes" id="UP001431784">
    <property type="component" value="Unassembled WGS sequence"/>
</dbReference>
<feature type="domain" description="PRC-barrel" evidence="2">
    <location>
        <begin position="250"/>
        <end position="304"/>
    </location>
</feature>
<evidence type="ECO:0000259" key="2">
    <source>
        <dbReference type="Pfam" id="PF05239"/>
    </source>
</evidence>
<dbReference type="EMBL" id="JAQZSM010000007">
    <property type="protein sequence ID" value="MDD7971352.1"/>
    <property type="molecule type" value="Genomic_DNA"/>
</dbReference>
<comment type="caution">
    <text evidence="3">The sequence shown here is derived from an EMBL/GenBank/DDBJ whole genome shotgun (WGS) entry which is preliminary data.</text>
</comment>
<keyword evidence="4" id="KW-1185">Reference proteome</keyword>
<evidence type="ECO:0000256" key="1">
    <source>
        <dbReference type="SAM" id="SignalP"/>
    </source>
</evidence>
<dbReference type="InterPro" id="IPR027275">
    <property type="entry name" value="PRC-brl_dom"/>
</dbReference>
<protein>
    <submittedName>
        <fullName evidence="3">PRC-barrel domain-containing protein</fullName>
    </submittedName>
</protein>
<proteinExistence type="predicted"/>
<organism evidence="3 4">
    <name type="scientific">Roseinatronobacter alkalisoli</name>
    <dbReference type="NCBI Taxonomy" id="3028235"/>
    <lineage>
        <taxon>Bacteria</taxon>
        <taxon>Pseudomonadati</taxon>
        <taxon>Pseudomonadota</taxon>
        <taxon>Alphaproteobacteria</taxon>
        <taxon>Rhodobacterales</taxon>
        <taxon>Paracoccaceae</taxon>
        <taxon>Roseinatronobacter</taxon>
    </lineage>
</organism>
<dbReference type="SUPFAM" id="SSF50346">
    <property type="entry name" value="PRC-barrel domain"/>
    <property type="match status" value="2"/>
</dbReference>
<reference evidence="3" key="1">
    <citation type="submission" date="2023-02" db="EMBL/GenBank/DDBJ databases">
        <title>Description of Roseinatronobacter alkalisoli sp. nov., an alkaliphilic bacerium isolated from soda soil.</title>
        <authorList>
            <person name="Wei W."/>
        </authorList>
    </citation>
    <scope>NUCLEOTIDE SEQUENCE</scope>
    <source>
        <strain evidence="3">HJB301</strain>
    </source>
</reference>